<dbReference type="InterPro" id="IPR018247">
    <property type="entry name" value="EF_Hand_1_Ca_BS"/>
</dbReference>
<evidence type="ECO:0000313" key="6">
    <source>
        <dbReference type="Proteomes" id="UP000549394"/>
    </source>
</evidence>
<dbReference type="Pfam" id="PF13833">
    <property type="entry name" value="EF-hand_8"/>
    <property type="match status" value="1"/>
</dbReference>
<proteinExistence type="predicted"/>
<dbReference type="SUPFAM" id="SSF47473">
    <property type="entry name" value="EF-hand"/>
    <property type="match status" value="1"/>
</dbReference>
<dbReference type="SMART" id="SM00054">
    <property type="entry name" value="EFh"/>
    <property type="match status" value="2"/>
</dbReference>
<keyword evidence="6" id="KW-1185">Reference proteome</keyword>
<keyword evidence="2" id="KW-0677">Repeat</keyword>
<evidence type="ECO:0000256" key="1">
    <source>
        <dbReference type="ARBA" id="ARBA00022723"/>
    </source>
</evidence>
<keyword evidence="1" id="KW-0479">Metal-binding</keyword>
<evidence type="ECO:0000256" key="3">
    <source>
        <dbReference type="ARBA" id="ARBA00022837"/>
    </source>
</evidence>
<dbReference type="PROSITE" id="PS00018">
    <property type="entry name" value="EF_HAND_1"/>
    <property type="match status" value="2"/>
</dbReference>
<dbReference type="InterPro" id="IPR028846">
    <property type="entry name" value="Recoverin"/>
</dbReference>
<evidence type="ECO:0000259" key="4">
    <source>
        <dbReference type="PROSITE" id="PS50222"/>
    </source>
</evidence>
<name>A0A7I8V8N5_9ANNE</name>
<reference evidence="5 6" key="1">
    <citation type="submission" date="2020-08" db="EMBL/GenBank/DDBJ databases">
        <authorList>
            <person name="Hejnol A."/>
        </authorList>
    </citation>
    <scope>NUCLEOTIDE SEQUENCE [LARGE SCALE GENOMIC DNA]</scope>
</reference>
<dbReference type="InterPro" id="IPR011992">
    <property type="entry name" value="EF-hand-dom_pair"/>
</dbReference>
<dbReference type="GO" id="GO:0005509">
    <property type="term" value="F:calcium ion binding"/>
    <property type="evidence" value="ECO:0007669"/>
    <property type="project" value="InterPro"/>
</dbReference>
<evidence type="ECO:0000313" key="5">
    <source>
        <dbReference type="EMBL" id="CAD5112035.1"/>
    </source>
</evidence>
<dbReference type="CDD" id="cd00051">
    <property type="entry name" value="EFh"/>
    <property type="match status" value="2"/>
</dbReference>
<comment type="caution">
    <text evidence="5">The sequence shown here is derived from an EMBL/GenBank/DDBJ whole genome shotgun (WGS) entry which is preliminary data.</text>
</comment>
<dbReference type="PANTHER" id="PTHR23055">
    <property type="entry name" value="CALCIUM BINDING PROTEINS"/>
    <property type="match status" value="1"/>
</dbReference>
<feature type="domain" description="EF-hand" evidence="4">
    <location>
        <begin position="109"/>
        <end position="144"/>
    </location>
</feature>
<dbReference type="Proteomes" id="UP000549394">
    <property type="component" value="Unassembled WGS sequence"/>
</dbReference>
<dbReference type="Pfam" id="PF13499">
    <property type="entry name" value="EF-hand_7"/>
    <property type="match status" value="1"/>
</dbReference>
<dbReference type="EMBL" id="CAJFCJ010000002">
    <property type="protein sequence ID" value="CAD5112035.1"/>
    <property type="molecule type" value="Genomic_DNA"/>
</dbReference>
<keyword evidence="3" id="KW-0106">Calcium</keyword>
<evidence type="ECO:0000256" key="2">
    <source>
        <dbReference type="ARBA" id="ARBA00022737"/>
    </source>
</evidence>
<dbReference type="OrthoDB" id="191686at2759"/>
<dbReference type="PROSITE" id="PS50222">
    <property type="entry name" value="EF_HAND_2"/>
    <property type="match status" value="2"/>
</dbReference>
<accession>A0A7I8V8N5</accession>
<dbReference type="AlphaFoldDB" id="A0A7I8V8N5"/>
<dbReference type="InterPro" id="IPR002048">
    <property type="entry name" value="EF_hand_dom"/>
</dbReference>
<sequence>MSDFTQNMRNASQEKDLIESLVSRTHFKKPEIEALIKHYKRLVTCASYTSTNRRGLMDRTIFRDFLLQQFQMTDDIFMDRVFRAFDTDNNSYVSEEEWVTGMSVFLRGTVQERVKFCFTVYDLNQDGYISREEMFHVLKNSLLKQASDEDPDEGIKELVDIALKALDQDHDNRISFLDFENSNKKDKYTLVMELLGPCLPQDCLRDAYEATYCAPANKQPFA</sequence>
<feature type="domain" description="EF-hand" evidence="4">
    <location>
        <begin position="73"/>
        <end position="108"/>
    </location>
</feature>
<dbReference type="PANTHER" id="PTHR23055:SF60">
    <property type="entry name" value="CALAXIN"/>
    <property type="match status" value="1"/>
</dbReference>
<organism evidence="5 6">
    <name type="scientific">Dimorphilus gyrociliatus</name>
    <dbReference type="NCBI Taxonomy" id="2664684"/>
    <lineage>
        <taxon>Eukaryota</taxon>
        <taxon>Metazoa</taxon>
        <taxon>Spiralia</taxon>
        <taxon>Lophotrochozoa</taxon>
        <taxon>Annelida</taxon>
        <taxon>Polychaeta</taxon>
        <taxon>Polychaeta incertae sedis</taxon>
        <taxon>Dinophilidae</taxon>
        <taxon>Dimorphilus</taxon>
    </lineage>
</organism>
<dbReference type="Gene3D" id="1.10.238.10">
    <property type="entry name" value="EF-hand"/>
    <property type="match status" value="1"/>
</dbReference>
<gene>
    <name evidence="5" type="ORF">DGYR_LOCUS1244</name>
</gene>
<protein>
    <submittedName>
        <fullName evidence="5">DgyrCDS1284</fullName>
    </submittedName>
</protein>